<dbReference type="OMA" id="CKEQRDE"/>
<feature type="domain" description="HMG box" evidence="3">
    <location>
        <begin position="472"/>
        <end position="540"/>
    </location>
</feature>
<dbReference type="Proteomes" id="UP000265515">
    <property type="component" value="Unassembled WGS sequence"/>
</dbReference>
<feature type="region of interest" description="Disordered" evidence="2">
    <location>
        <begin position="154"/>
        <end position="206"/>
    </location>
</feature>
<comment type="caution">
    <text evidence="4">The sequence shown here is derived from an EMBL/GenBank/DDBJ whole genome shotgun (WGS) entry which is preliminary data.</text>
</comment>
<dbReference type="SUPFAM" id="SSF47095">
    <property type="entry name" value="HMG-box"/>
    <property type="match status" value="3"/>
</dbReference>
<feature type="DNA-binding region" description="HMG box" evidence="1">
    <location>
        <begin position="472"/>
        <end position="540"/>
    </location>
</feature>
<dbReference type="STRING" id="69332.A0A388JZ71"/>
<accession>A0A388JZ71</accession>
<proteinExistence type="predicted"/>
<feature type="region of interest" description="Disordered" evidence="2">
    <location>
        <begin position="296"/>
        <end position="334"/>
    </location>
</feature>
<evidence type="ECO:0000256" key="2">
    <source>
        <dbReference type="SAM" id="MobiDB-lite"/>
    </source>
</evidence>
<feature type="compositionally biased region" description="Basic and acidic residues" evidence="2">
    <location>
        <begin position="189"/>
        <end position="198"/>
    </location>
</feature>
<keyword evidence="5" id="KW-1185">Reference proteome</keyword>
<feature type="DNA-binding region" description="HMG box" evidence="1">
    <location>
        <begin position="202"/>
        <end position="270"/>
    </location>
</feature>
<dbReference type="EMBL" id="BFEA01000034">
    <property type="protein sequence ID" value="GBG63003.1"/>
    <property type="molecule type" value="Genomic_DNA"/>
</dbReference>
<dbReference type="InterPro" id="IPR036910">
    <property type="entry name" value="HMG_box_dom_sf"/>
</dbReference>
<dbReference type="Gene3D" id="1.10.30.10">
    <property type="entry name" value="High mobility group box domain"/>
    <property type="match status" value="3"/>
</dbReference>
<sequence length="547" mass="62458">MQVSIERHDFPEEVGDRQYVLVDVAVGSSVGTHQRGKVRDASSEYLICLEMASMANRGDKENAPEVAGVDMASEAGTAAPRAGKGRGRKQKEKNASAPVSKLVDKPVEKAPPPPTPGKLALQQRNQHLESEVVTLTAQLEKVLLEKEEARSMLEASKQMRKKQTKNTAMAFEPRLDVEIPVQPTAGGGEKAKKAEKKDPRKPKQPLTAFMLWAKDNRQKMKDANPNLGFVDFSKLVGEAWKAVPEAERKPYEVAAVSESERYKVEKEAYDKIIQKEKQEEEALRVYREQQRQEMAMQLMSQYEEHQASLQGAKDGKHKRSERDPEKPKQPPSAFFLYANERRPQLQEEGKSYGIGEIGKLLGQEWKEMQRKMKQVYEDRAKELRDKYNKDMELYKERKQKEEELARSEEMQRAEEQRREAIRMYETKRKEQLREKSALELLKKTEQEAAEAKKRERAEAAAVKKAAKDPNKPKRPQTAFLLFSSEVRKQVQESNPGATFVEVSKLTASLWKNLDEATKKEYESRVAPLWKEYAEDMKAYSASSAPSS</sequence>
<feature type="domain" description="HMG box" evidence="3">
    <location>
        <begin position="327"/>
        <end position="395"/>
    </location>
</feature>
<dbReference type="GO" id="GO:0003677">
    <property type="term" value="F:DNA binding"/>
    <property type="evidence" value="ECO:0007669"/>
    <property type="project" value="UniProtKB-UniRule"/>
</dbReference>
<feature type="DNA-binding region" description="HMG box" evidence="1">
    <location>
        <begin position="327"/>
        <end position="395"/>
    </location>
</feature>
<dbReference type="Pfam" id="PF00505">
    <property type="entry name" value="HMG_box"/>
    <property type="match status" value="3"/>
</dbReference>
<organism evidence="4 5">
    <name type="scientific">Chara braunii</name>
    <name type="common">Braun's stonewort</name>
    <dbReference type="NCBI Taxonomy" id="69332"/>
    <lineage>
        <taxon>Eukaryota</taxon>
        <taxon>Viridiplantae</taxon>
        <taxon>Streptophyta</taxon>
        <taxon>Charophyceae</taxon>
        <taxon>Charales</taxon>
        <taxon>Characeae</taxon>
        <taxon>Chara</taxon>
    </lineage>
</organism>
<dbReference type="Gramene" id="GBG63003">
    <property type="protein sequence ID" value="GBG63003"/>
    <property type="gene ID" value="CBR_g34702"/>
</dbReference>
<dbReference type="SMART" id="SM00398">
    <property type="entry name" value="HMG"/>
    <property type="match status" value="3"/>
</dbReference>
<dbReference type="OrthoDB" id="1919336at2759"/>
<feature type="domain" description="HMG box" evidence="3">
    <location>
        <begin position="202"/>
        <end position="270"/>
    </location>
</feature>
<dbReference type="PANTHER" id="PTHR46912">
    <property type="entry name" value="HIGH MOBILITY GROUP B PROTEIN 13"/>
    <property type="match status" value="1"/>
</dbReference>
<feature type="region of interest" description="Disordered" evidence="2">
    <location>
        <begin position="59"/>
        <end position="125"/>
    </location>
</feature>
<feature type="compositionally biased region" description="Basic and acidic residues" evidence="2">
    <location>
        <begin position="445"/>
        <end position="458"/>
    </location>
</feature>
<evidence type="ECO:0000313" key="5">
    <source>
        <dbReference type="Proteomes" id="UP000265515"/>
    </source>
</evidence>
<dbReference type="PROSITE" id="PS50118">
    <property type="entry name" value="HMG_BOX_2"/>
    <property type="match status" value="3"/>
</dbReference>
<gene>
    <name evidence="4" type="ORF">CBR_g34702</name>
</gene>
<dbReference type="GO" id="GO:0005634">
    <property type="term" value="C:nucleus"/>
    <property type="evidence" value="ECO:0007669"/>
    <property type="project" value="UniProtKB-UniRule"/>
</dbReference>
<dbReference type="InterPro" id="IPR044601">
    <property type="entry name" value="HMGB6/HMGB13"/>
</dbReference>
<reference evidence="4 5" key="1">
    <citation type="journal article" date="2018" name="Cell">
        <title>The Chara Genome: Secondary Complexity and Implications for Plant Terrestrialization.</title>
        <authorList>
            <person name="Nishiyama T."/>
            <person name="Sakayama H."/>
            <person name="Vries J.D."/>
            <person name="Buschmann H."/>
            <person name="Saint-Marcoux D."/>
            <person name="Ullrich K.K."/>
            <person name="Haas F.B."/>
            <person name="Vanderstraeten L."/>
            <person name="Becker D."/>
            <person name="Lang D."/>
            <person name="Vosolsobe S."/>
            <person name="Rombauts S."/>
            <person name="Wilhelmsson P.K.I."/>
            <person name="Janitza P."/>
            <person name="Kern R."/>
            <person name="Heyl A."/>
            <person name="Rumpler F."/>
            <person name="Villalobos L.I.A.C."/>
            <person name="Clay J.M."/>
            <person name="Skokan R."/>
            <person name="Toyoda A."/>
            <person name="Suzuki Y."/>
            <person name="Kagoshima H."/>
            <person name="Schijlen E."/>
            <person name="Tajeshwar N."/>
            <person name="Catarino B."/>
            <person name="Hetherington A.J."/>
            <person name="Saltykova A."/>
            <person name="Bonnot C."/>
            <person name="Breuninger H."/>
            <person name="Symeonidi A."/>
            <person name="Radhakrishnan G.V."/>
            <person name="Van Nieuwerburgh F."/>
            <person name="Deforce D."/>
            <person name="Chang C."/>
            <person name="Karol K.G."/>
            <person name="Hedrich R."/>
            <person name="Ulvskov P."/>
            <person name="Glockner G."/>
            <person name="Delwiche C.F."/>
            <person name="Petrasek J."/>
            <person name="Van de Peer Y."/>
            <person name="Friml J."/>
            <person name="Beilby M."/>
            <person name="Dolan L."/>
            <person name="Kohara Y."/>
            <person name="Sugano S."/>
            <person name="Fujiyama A."/>
            <person name="Delaux P.-M."/>
            <person name="Quint M."/>
            <person name="TheiBen G."/>
            <person name="Hagemann M."/>
            <person name="Harholt J."/>
            <person name="Dunand C."/>
            <person name="Zachgo S."/>
            <person name="Langdale J."/>
            <person name="Maumus F."/>
            <person name="Straeten D.V.D."/>
            <person name="Gould S.B."/>
            <person name="Rensing S.A."/>
        </authorList>
    </citation>
    <scope>NUCLEOTIDE SEQUENCE [LARGE SCALE GENOMIC DNA]</scope>
    <source>
        <strain evidence="4 5">S276</strain>
    </source>
</reference>
<feature type="region of interest" description="Disordered" evidence="2">
    <location>
        <begin position="445"/>
        <end position="475"/>
    </location>
</feature>
<evidence type="ECO:0000259" key="3">
    <source>
        <dbReference type="PROSITE" id="PS50118"/>
    </source>
</evidence>
<keyword evidence="1" id="KW-0539">Nucleus</keyword>
<keyword evidence="1" id="KW-0238">DNA-binding</keyword>
<dbReference type="InterPro" id="IPR009071">
    <property type="entry name" value="HMG_box_dom"/>
</dbReference>
<evidence type="ECO:0000313" key="4">
    <source>
        <dbReference type="EMBL" id="GBG63003.1"/>
    </source>
</evidence>
<name>A0A388JZ71_CHABU</name>
<dbReference type="AlphaFoldDB" id="A0A388JZ71"/>
<dbReference type="PANTHER" id="PTHR46912:SF1">
    <property type="entry name" value="HIGH MOBILITY GROUP B PROTEIN 13"/>
    <property type="match status" value="1"/>
</dbReference>
<evidence type="ECO:0000256" key="1">
    <source>
        <dbReference type="PROSITE-ProRule" id="PRU00267"/>
    </source>
</evidence>
<protein>
    <recommendedName>
        <fullName evidence="3">HMG box domain-containing protein</fullName>
    </recommendedName>
</protein>